<dbReference type="Pfam" id="PF00496">
    <property type="entry name" value="SBP_bac_5"/>
    <property type="match status" value="1"/>
</dbReference>
<dbReference type="PIRSF" id="PIRSF002741">
    <property type="entry name" value="MppA"/>
    <property type="match status" value="1"/>
</dbReference>
<evidence type="ECO:0000256" key="2">
    <source>
        <dbReference type="ARBA" id="ARBA00005695"/>
    </source>
</evidence>
<evidence type="ECO:0000256" key="3">
    <source>
        <dbReference type="ARBA" id="ARBA00022448"/>
    </source>
</evidence>
<evidence type="ECO:0000313" key="8">
    <source>
        <dbReference type="Proteomes" id="UP001198151"/>
    </source>
</evidence>
<comment type="caution">
    <text evidence="7">The sequence shown here is derived from an EMBL/GenBank/DDBJ whole genome shotgun (WGS) entry which is preliminary data.</text>
</comment>
<dbReference type="SUPFAM" id="SSF53850">
    <property type="entry name" value="Periplasmic binding protein-like II"/>
    <property type="match status" value="1"/>
</dbReference>
<dbReference type="CDD" id="cd08504">
    <property type="entry name" value="PBP2_OppA"/>
    <property type="match status" value="1"/>
</dbReference>
<reference evidence="7 8" key="1">
    <citation type="submission" date="2021-10" db="EMBL/GenBank/DDBJ databases">
        <title>Anaerobic single-cell dispensing facilitates the cultivation of human gut bacteria.</title>
        <authorList>
            <person name="Afrizal A."/>
        </authorList>
    </citation>
    <scope>NUCLEOTIDE SEQUENCE [LARGE SCALE GENOMIC DNA]</scope>
    <source>
        <strain evidence="7 8">CLA-AA-H200</strain>
    </source>
</reference>
<name>A0ABS8FVE4_9FIRM</name>
<gene>
    <name evidence="7" type="ORF">LKD70_03935</name>
</gene>
<dbReference type="PROSITE" id="PS51257">
    <property type="entry name" value="PROKAR_LIPOPROTEIN"/>
    <property type="match status" value="1"/>
</dbReference>
<keyword evidence="3" id="KW-0813">Transport</keyword>
<dbReference type="Gene3D" id="3.10.105.10">
    <property type="entry name" value="Dipeptide-binding Protein, Domain 3"/>
    <property type="match status" value="1"/>
</dbReference>
<dbReference type="PANTHER" id="PTHR30290:SF10">
    <property type="entry name" value="PERIPLASMIC OLIGOPEPTIDE-BINDING PROTEIN-RELATED"/>
    <property type="match status" value="1"/>
</dbReference>
<keyword evidence="8" id="KW-1185">Reference proteome</keyword>
<dbReference type="Gene3D" id="3.90.76.10">
    <property type="entry name" value="Dipeptide-binding Protein, Domain 1"/>
    <property type="match status" value="1"/>
</dbReference>
<accession>A0ABS8FVE4</accession>
<evidence type="ECO:0000256" key="4">
    <source>
        <dbReference type="ARBA" id="ARBA00022729"/>
    </source>
</evidence>
<dbReference type="PANTHER" id="PTHR30290">
    <property type="entry name" value="PERIPLASMIC BINDING COMPONENT OF ABC TRANSPORTER"/>
    <property type="match status" value="1"/>
</dbReference>
<dbReference type="InterPro" id="IPR030678">
    <property type="entry name" value="Peptide/Ni-bd"/>
</dbReference>
<dbReference type="Proteomes" id="UP001198151">
    <property type="component" value="Unassembled WGS sequence"/>
</dbReference>
<protein>
    <submittedName>
        <fullName evidence="7">Peptide ABC transporter substrate-binding protein</fullName>
    </submittedName>
</protein>
<dbReference type="Gene3D" id="3.40.190.10">
    <property type="entry name" value="Periplasmic binding protein-like II"/>
    <property type="match status" value="1"/>
</dbReference>
<feature type="chain" id="PRO_5045601082" evidence="5">
    <location>
        <begin position="36"/>
        <end position="555"/>
    </location>
</feature>
<comment type="similarity">
    <text evidence="2">Belongs to the bacterial solute-binding protein 5 family.</text>
</comment>
<dbReference type="InterPro" id="IPR039424">
    <property type="entry name" value="SBP_5"/>
</dbReference>
<sequence length="555" mass="62358">MKKKIRIMKRLIGKKMIVMLLAAAVLCATVLCGCASDGKSRGDAARADGEKEITVAVNSETGTLDPAGSIALTYLSYSVTALDELLTYDENGEIEYRAAESFEVNEDSTVWTFHLREDALWSDGTPVTAEDFLNTIRRALDPASGSGYAVYLFPIKNAEAIYNKEADMDTLGVTAPDDYTLVFYLEESCVYFLDLLRLPVYTPSCAKYADSVSSGWDKDPATSLSNGPFLLKEYVPDQYFVLEKNDYYWNKDEVHLDRIIYRFFDDTQAMASAYETGEVDVAVSLSSAVMELYEGKEDLMVTDQIATRYIYFNLNVEPFDDVKVREAFNLAIDREELCQIIGADTEPTYNLVAKYMVNKTTGERFVDEAGQPFEENVERAQELLAEAGYPDGEGFPVLTYSYPSLEMDSDTAQVIKEQLKENLNIDIELKAQELQANYSSRYAGDFDLCRMNWTADFADPYTYLSMLLSNSTYNCSGICDEEYDALVESSSREQDPEVRFSLLHQAEQRAVGEQFYIIPLYAMKSVNLVNPQITGLRQIPASGALEYRYADISQG</sequence>
<dbReference type="EMBL" id="JAJEQX010000005">
    <property type="protein sequence ID" value="MCC2253594.1"/>
    <property type="molecule type" value="Genomic_DNA"/>
</dbReference>
<evidence type="ECO:0000256" key="5">
    <source>
        <dbReference type="SAM" id="SignalP"/>
    </source>
</evidence>
<evidence type="ECO:0000259" key="6">
    <source>
        <dbReference type="Pfam" id="PF00496"/>
    </source>
</evidence>
<feature type="domain" description="Solute-binding protein family 5" evidence="6">
    <location>
        <begin position="94"/>
        <end position="473"/>
    </location>
</feature>
<organism evidence="7 8">
    <name type="scientific">Ruminococcus turbiniformis</name>
    <dbReference type="NCBI Taxonomy" id="2881258"/>
    <lineage>
        <taxon>Bacteria</taxon>
        <taxon>Bacillati</taxon>
        <taxon>Bacillota</taxon>
        <taxon>Clostridia</taxon>
        <taxon>Eubacteriales</taxon>
        <taxon>Oscillospiraceae</taxon>
        <taxon>Ruminococcus</taxon>
    </lineage>
</organism>
<comment type="subcellular location">
    <subcellularLocation>
        <location evidence="1">Cell envelope</location>
    </subcellularLocation>
</comment>
<keyword evidence="4 5" id="KW-0732">Signal</keyword>
<feature type="signal peptide" evidence="5">
    <location>
        <begin position="1"/>
        <end position="35"/>
    </location>
</feature>
<dbReference type="InterPro" id="IPR000914">
    <property type="entry name" value="SBP_5_dom"/>
</dbReference>
<evidence type="ECO:0000256" key="1">
    <source>
        <dbReference type="ARBA" id="ARBA00004196"/>
    </source>
</evidence>
<evidence type="ECO:0000313" key="7">
    <source>
        <dbReference type="EMBL" id="MCC2253594.1"/>
    </source>
</evidence>
<dbReference type="RefSeq" id="WP_227706739.1">
    <property type="nucleotide sequence ID" value="NZ_JAJEQX010000005.1"/>
</dbReference>
<proteinExistence type="inferred from homology"/>